<dbReference type="Gene3D" id="3.40.50.300">
    <property type="entry name" value="P-loop containing nucleotide triphosphate hydrolases"/>
    <property type="match status" value="1"/>
</dbReference>
<dbReference type="GO" id="GO:0005829">
    <property type="term" value="C:cytosol"/>
    <property type="evidence" value="ECO:0007669"/>
    <property type="project" value="TreeGrafter"/>
</dbReference>
<dbReference type="InterPro" id="IPR011006">
    <property type="entry name" value="CheY-like_superfamily"/>
</dbReference>
<dbReference type="InterPro" id="IPR050625">
    <property type="entry name" value="ParA/MinD_ATPase"/>
</dbReference>
<dbReference type="SUPFAM" id="SSF52172">
    <property type="entry name" value="CheY-like"/>
    <property type="match status" value="1"/>
</dbReference>
<dbReference type="AlphaFoldDB" id="A0A239ERN9"/>
<evidence type="ECO:0000259" key="1">
    <source>
        <dbReference type="Pfam" id="PF13614"/>
    </source>
</evidence>
<dbReference type="OrthoDB" id="109601at2"/>
<evidence type="ECO:0000313" key="2">
    <source>
        <dbReference type="EMBL" id="SNS47229.1"/>
    </source>
</evidence>
<gene>
    <name evidence="2" type="ORF">SAMN05421770_1011120</name>
</gene>
<dbReference type="EMBL" id="FZOU01000001">
    <property type="protein sequence ID" value="SNS47229.1"/>
    <property type="molecule type" value="Genomic_DNA"/>
</dbReference>
<dbReference type="Proteomes" id="UP000198356">
    <property type="component" value="Unassembled WGS sequence"/>
</dbReference>
<dbReference type="SUPFAM" id="SSF52540">
    <property type="entry name" value="P-loop containing nucleoside triphosphate hydrolases"/>
    <property type="match status" value="1"/>
</dbReference>
<organism evidence="2 3">
    <name type="scientific">Granulicella rosea</name>
    <dbReference type="NCBI Taxonomy" id="474952"/>
    <lineage>
        <taxon>Bacteria</taxon>
        <taxon>Pseudomonadati</taxon>
        <taxon>Acidobacteriota</taxon>
        <taxon>Terriglobia</taxon>
        <taxon>Terriglobales</taxon>
        <taxon>Acidobacteriaceae</taxon>
        <taxon>Granulicella</taxon>
    </lineage>
</organism>
<accession>A0A239ERN9</accession>
<dbReference type="Gene3D" id="3.40.50.2300">
    <property type="match status" value="1"/>
</dbReference>
<dbReference type="PANTHER" id="PTHR43384">
    <property type="entry name" value="SEPTUM SITE-DETERMINING PROTEIN MIND HOMOLOG, CHLOROPLASTIC-RELATED"/>
    <property type="match status" value="1"/>
</dbReference>
<dbReference type="GO" id="GO:0051782">
    <property type="term" value="P:negative regulation of cell division"/>
    <property type="evidence" value="ECO:0007669"/>
    <property type="project" value="TreeGrafter"/>
</dbReference>
<name>A0A239ERN9_9BACT</name>
<dbReference type="Pfam" id="PF13614">
    <property type="entry name" value="AAA_31"/>
    <property type="match status" value="1"/>
</dbReference>
<dbReference type="InterPro" id="IPR027417">
    <property type="entry name" value="P-loop_NTPase"/>
</dbReference>
<proteinExistence type="predicted"/>
<dbReference type="GO" id="GO:0009898">
    <property type="term" value="C:cytoplasmic side of plasma membrane"/>
    <property type="evidence" value="ECO:0007669"/>
    <property type="project" value="TreeGrafter"/>
</dbReference>
<dbReference type="InterPro" id="IPR025669">
    <property type="entry name" value="AAA_dom"/>
</dbReference>
<dbReference type="PANTHER" id="PTHR43384:SF13">
    <property type="entry name" value="SLR0110 PROTEIN"/>
    <property type="match status" value="1"/>
</dbReference>
<reference evidence="2 3" key="1">
    <citation type="submission" date="2017-06" db="EMBL/GenBank/DDBJ databases">
        <authorList>
            <person name="Kim H.J."/>
            <person name="Triplett B.A."/>
        </authorList>
    </citation>
    <scope>NUCLEOTIDE SEQUENCE [LARGE SCALE GENOMIC DNA]</scope>
    <source>
        <strain evidence="2 3">DSM 18704</strain>
    </source>
</reference>
<sequence>MNNTSGIFNAAVITVCLEPEIANLVVETVERMPWLVSSSSFEAYVSAARRPYIGLQLKSAHGCIAVVDFDQNPEQAVESTKYLQQIFANKITIIALAASHDPELLLLAMRAGCSEFLHKPLDLGALEDALLRLQHTWSNPAGRIAPVGSILSFFGAKGGVGTTTLAVHLAMYLVQCHKKRTLLIDNNPELGHVSVYLGLDGARHPFHEVVKNVSRLDSELLHGFIAKHPSGLEVLSSPDICGGTKNLNPDAVAKTLEFLRSEYDYVIVDCATMLDETNLAVIDASTRVYLIATPEIGAIRDLSRYVDSLMQIEYTTEKMHIVVNRFSSRYAVSVEQIEKAIRLPIAIRLPNCYTELVRSVNLGEPISPKQKSEFAVQLVKWANTLVGSTNTVAAPISKKEKKSMLAMFF</sequence>
<dbReference type="GO" id="GO:0005524">
    <property type="term" value="F:ATP binding"/>
    <property type="evidence" value="ECO:0007669"/>
    <property type="project" value="TreeGrafter"/>
</dbReference>
<evidence type="ECO:0000313" key="3">
    <source>
        <dbReference type="Proteomes" id="UP000198356"/>
    </source>
</evidence>
<dbReference type="GO" id="GO:0016887">
    <property type="term" value="F:ATP hydrolysis activity"/>
    <property type="evidence" value="ECO:0007669"/>
    <property type="project" value="TreeGrafter"/>
</dbReference>
<protein>
    <submittedName>
        <fullName evidence="2">Pilus assembly protein CpaE</fullName>
    </submittedName>
</protein>
<feature type="domain" description="AAA" evidence="1">
    <location>
        <begin position="150"/>
        <end position="315"/>
    </location>
</feature>
<keyword evidence="3" id="KW-1185">Reference proteome</keyword>